<dbReference type="EMBL" id="CACRSS010000016">
    <property type="protein sequence ID" value="VYT06603.1"/>
    <property type="molecule type" value="Genomic_DNA"/>
</dbReference>
<dbReference type="GO" id="GO:0005524">
    <property type="term" value="F:ATP binding"/>
    <property type="evidence" value="ECO:0007669"/>
    <property type="project" value="UniProtKB-UniRule"/>
</dbReference>
<dbReference type="InterPro" id="IPR014729">
    <property type="entry name" value="Rossmann-like_a/b/a_fold"/>
</dbReference>
<dbReference type="SUPFAM" id="SSF52402">
    <property type="entry name" value="Adenine nucleotide alpha hydrolases-like"/>
    <property type="match status" value="1"/>
</dbReference>
<comment type="function">
    <text evidence="6">Ligates lysine onto the cytidine present at position 34 of the AUA codon-specific tRNA(Ile) that contains the anticodon CAU, in an ATP-dependent manner. Cytidine is converted to lysidine, thus changing the amino acid specificity of the tRNA from methionine to isoleucine.</text>
</comment>
<evidence type="ECO:0000256" key="5">
    <source>
        <dbReference type="ARBA" id="ARBA00048539"/>
    </source>
</evidence>
<dbReference type="Gene3D" id="3.40.50.620">
    <property type="entry name" value="HUPs"/>
    <property type="match status" value="1"/>
</dbReference>
<dbReference type="AlphaFoldDB" id="A0A6N2TPL4"/>
<dbReference type="HAMAP" id="MF_01161">
    <property type="entry name" value="tRNA_Ile_lys_synt"/>
    <property type="match status" value="1"/>
</dbReference>
<keyword evidence="2 6" id="KW-0819">tRNA processing</keyword>
<dbReference type="Pfam" id="PF01171">
    <property type="entry name" value="ATP_bind_3"/>
    <property type="match status" value="1"/>
</dbReference>
<evidence type="ECO:0000256" key="2">
    <source>
        <dbReference type="ARBA" id="ARBA00022694"/>
    </source>
</evidence>
<dbReference type="NCBIfam" id="TIGR02432">
    <property type="entry name" value="lysidine_TilS_N"/>
    <property type="match status" value="1"/>
</dbReference>
<gene>
    <name evidence="8" type="primary">tilS_1</name>
    <name evidence="6" type="synonym">tilS</name>
    <name evidence="8" type="ORF">AMLFYP55_00479</name>
</gene>
<name>A0A6N2TPL4_9BACT</name>
<sequence>MTLTPDHFDKQSAELLRSGRPVLAGISGGRDSMALLSLLSQMPGCHLIACHVNHGLRPEAEEEAQFVCRYAACLGVPCVQERADVRGMARSRGISIEEAARDARQALFLKWAAGYPGAFVALAHHRNDQQETALLHLCRGASSIHGMSPVSTWANGLTVVRPLLDFSRKDITAYLEHRHIPWREDSSNQSAEYTRNALRHEVIPRLDTLFQRDTSLSFSRACRIENQIRTALSQALDSMNLADPQGRLFLPKVNQLPAELRQCAVHDYLRRQHIPDLTEDAVLRVMSILDTDGPSRTSLPGGKLAVRKEKRLMVTDAPCPINKGEQPPAGTAGGI</sequence>
<reference evidence="8" key="1">
    <citation type="submission" date="2019-11" db="EMBL/GenBank/DDBJ databases">
        <authorList>
            <person name="Feng L."/>
        </authorList>
    </citation>
    <scope>NUCLEOTIDE SEQUENCE</scope>
    <source>
        <strain evidence="8">AMuciniphilaLFYP55</strain>
    </source>
</reference>
<evidence type="ECO:0000313" key="8">
    <source>
        <dbReference type="EMBL" id="VYT06603.1"/>
    </source>
</evidence>
<dbReference type="PANTHER" id="PTHR43033:SF1">
    <property type="entry name" value="TRNA(ILE)-LYSIDINE SYNTHASE-RELATED"/>
    <property type="match status" value="1"/>
</dbReference>
<dbReference type="GO" id="GO:0032267">
    <property type="term" value="F:tRNA(Ile)-lysidine synthase activity"/>
    <property type="evidence" value="ECO:0007669"/>
    <property type="project" value="UniProtKB-EC"/>
</dbReference>
<feature type="binding site" evidence="6">
    <location>
        <begin position="27"/>
        <end position="32"/>
    </location>
    <ligand>
        <name>ATP</name>
        <dbReference type="ChEBI" id="CHEBI:30616"/>
    </ligand>
</feature>
<comment type="domain">
    <text evidence="6">The N-terminal region contains the highly conserved SGGXDS motif, predicted to be a P-loop motif involved in ATP binding.</text>
</comment>
<evidence type="ECO:0000259" key="7">
    <source>
        <dbReference type="Pfam" id="PF01171"/>
    </source>
</evidence>
<keyword evidence="3 6" id="KW-0547">Nucleotide-binding</keyword>
<dbReference type="GO" id="GO:0005737">
    <property type="term" value="C:cytoplasm"/>
    <property type="evidence" value="ECO:0007669"/>
    <property type="project" value="UniProtKB-SubCell"/>
</dbReference>
<evidence type="ECO:0000256" key="3">
    <source>
        <dbReference type="ARBA" id="ARBA00022741"/>
    </source>
</evidence>
<dbReference type="InterPro" id="IPR012094">
    <property type="entry name" value="tRNA_Ile_lys_synt"/>
</dbReference>
<organism evidence="8">
    <name type="scientific">Akkermansia muciniphila</name>
    <dbReference type="NCBI Taxonomy" id="239935"/>
    <lineage>
        <taxon>Bacteria</taxon>
        <taxon>Pseudomonadati</taxon>
        <taxon>Verrucomicrobiota</taxon>
        <taxon>Verrucomicrobiia</taxon>
        <taxon>Verrucomicrobiales</taxon>
        <taxon>Akkermansiaceae</taxon>
        <taxon>Akkermansia</taxon>
    </lineage>
</organism>
<dbReference type="EC" id="6.3.4.19" evidence="6"/>
<evidence type="ECO:0000256" key="6">
    <source>
        <dbReference type="HAMAP-Rule" id="MF_01161"/>
    </source>
</evidence>
<comment type="similarity">
    <text evidence="6">Belongs to the tRNA(Ile)-lysidine synthase family.</text>
</comment>
<proteinExistence type="inferred from homology"/>
<keyword evidence="1 6" id="KW-0436">Ligase</keyword>
<dbReference type="GO" id="GO:0006400">
    <property type="term" value="P:tRNA modification"/>
    <property type="evidence" value="ECO:0007669"/>
    <property type="project" value="UniProtKB-UniRule"/>
</dbReference>
<protein>
    <recommendedName>
        <fullName evidence="6">tRNA(Ile)-lysidine synthase</fullName>
        <ecNumber evidence="6">6.3.4.19</ecNumber>
    </recommendedName>
    <alternativeName>
        <fullName evidence="6">tRNA(Ile)-2-lysyl-cytidine synthase</fullName>
    </alternativeName>
    <alternativeName>
        <fullName evidence="6">tRNA(Ile)-lysidine synthetase</fullName>
    </alternativeName>
</protein>
<dbReference type="CDD" id="cd01992">
    <property type="entry name" value="TilS_N"/>
    <property type="match status" value="1"/>
</dbReference>
<dbReference type="PANTHER" id="PTHR43033">
    <property type="entry name" value="TRNA(ILE)-LYSIDINE SYNTHASE-RELATED"/>
    <property type="match status" value="1"/>
</dbReference>
<dbReference type="RefSeq" id="WP_102722418.1">
    <property type="nucleotide sequence ID" value="NZ_CACRSS010000016.1"/>
</dbReference>
<feature type="domain" description="tRNA(Ile)-lysidine/2-thiocytidine synthase N-terminal" evidence="7">
    <location>
        <begin position="22"/>
        <end position="201"/>
    </location>
</feature>
<dbReference type="InterPro" id="IPR011063">
    <property type="entry name" value="TilS/TtcA_N"/>
</dbReference>
<comment type="subcellular location">
    <subcellularLocation>
        <location evidence="6">Cytoplasm</location>
    </subcellularLocation>
</comment>
<dbReference type="OrthoDB" id="9807403at2"/>
<evidence type="ECO:0000256" key="1">
    <source>
        <dbReference type="ARBA" id="ARBA00022598"/>
    </source>
</evidence>
<keyword evidence="6" id="KW-0963">Cytoplasm</keyword>
<keyword evidence="4 6" id="KW-0067">ATP-binding</keyword>
<accession>A0A6N2TPL4</accession>
<dbReference type="InterPro" id="IPR012795">
    <property type="entry name" value="tRNA_Ile_lys_synt_N"/>
</dbReference>
<evidence type="ECO:0000256" key="4">
    <source>
        <dbReference type="ARBA" id="ARBA00022840"/>
    </source>
</evidence>
<comment type="catalytic activity">
    <reaction evidence="5 6">
        <text>cytidine(34) in tRNA(Ile2) + L-lysine + ATP = lysidine(34) in tRNA(Ile2) + AMP + diphosphate + H(+)</text>
        <dbReference type="Rhea" id="RHEA:43744"/>
        <dbReference type="Rhea" id="RHEA-COMP:10625"/>
        <dbReference type="Rhea" id="RHEA-COMP:10670"/>
        <dbReference type="ChEBI" id="CHEBI:15378"/>
        <dbReference type="ChEBI" id="CHEBI:30616"/>
        <dbReference type="ChEBI" id="CHEBI:32551"/>
        <dbReference type="ChEBI" id="CHEBI:33019"/>
        <dbReference type="ChEBI" id="CHEBI:82748"/>
        <dbReference type="ChEBI" id="CHEBI:83665"/>
        <dbReference type="ChEBI" id="CHEBI:456215"/>
        <dbReference type="EC" id="6.3.4.19"/>
    </reaction>
</comment>